<dbReference type="InterPro" id="IPR023368">
    <property type="entry name" value="UPF0066_cons_site"/>
</dbReference>
<dbReference type="InterPro" id="IPR023370">
    <property type="entry name" value="TrmO-like_N"/>
</dbReference>
<dbReference type="Pfam" id="PF01980">
    <property type="entry name" value="TrmO_N"/>
    <property type="match status" value="1"/>
</dbReference>
<dbReference type="STRING" id="877455.Metbo_0517"/>
<dbReference type="PROSITE" id="PS51668">
    <property type="entry name" value="TSAA_2"/>
    <property type="match status" value="1"/>
</dbReference>
<feature type="domain" description="TsaA-like" evidence="3">
    <location>
        <begin position="5"/>
        <end position="134"/>
    </location>
</feature>
<evidence type="ECO:0000313" key="5">
    <source>
        <dbReference type="Proteomes" id="UP000007490"/>
    </source>
</evidence>
<keyword evidence="5" id="KW-1185">Reference proteome</keyword>
<dbReference type="InterPro" id="IPR040372">
    <property type="entry name" value="YaeB-like"/>
</dbReference>
<sequence>MDIKLEPIGIIRSPYTNKNNSPRQGRYSNETSVLTVYKKYMDGIEGIDLHSHYMIFYWQDHAIRNQLKVVPHGKTEKRGVFSTRAPVRPNPIGFCLVEVVNIEDNQITVRWLDAWDGSPLLDIKPYWPEIDTPD</sequence>
<dbReference type="InterPro" id="IPR036413">
    <property type="entry name" value="YaeB-like_sf"/>
</dbReference>
<dbReference type="NCBIfam" id="TIGR00104">
    <property type="entry name" value="tRNA_TsaA"/>
    <property type="match status" value="1"/>
</dbReference>
<protein>
    <submittedName>
        <fullName evidence="4">Uncharacterized protein family UPF0066</fullName>
    </submittedName>
</protein>
<dbReference type="CDD" id="cd09281">
    <property type="entry name" value="UPF0066"/>
    <property type="match status" value="1"/>
</dbReference>
<dbReference type="AlphaFoldDB" id="F0T9M1"/>
<dbReference type="InterPro" id="IPR036414">
    <property type="entry name" value="YaeB_N_sf"/>
</dbReference>
<reference evidence="4 5" key="2">
    <citation type="journal article" date="2014" name="Int. J. Syst. Evol. Microbiol.">
        <title>Methanobacterium paludis sp. nov. and a novel strain of Methanobacterium lacus isolated from northern peatlands.</title>
        <authorList>
            <person name="Cadillo-Quiroz H."/>
            <person name="Brauer S.L."/>
            <person name="Goodson N."/>
            <person name="Yavitt J.B."/>
            <person name="Zinder S.H."/>
        </authorList>
    </citation>
    <scope>NUCLEOTIDE SEQUENCE [LARGE SCALE GENOMIC DNA]</scope>
    <source>
        <strain evidence="4 5">AL-21</strain>
    </source>
</reference>
<dbReference type="RefSeq" id="WP_013644120.1">
    <property type="nucleotide sequence ID" value="NC_015216.1"/>
</dbReference>
<gene>
    <name evidence="4" type="ordered locus">Metbo_0517</name>
</gene>
<evidence type="ECO:0000259" key="3">
    <source>
        <dbReference type="PROSITE" id="PS51668"/>
    </source>
</evidence>
<name>F0T9M1_METLA</name>
<evidence type="ECO:0000313" key="4">
    <source>
        <dbReference type="EMBL" id="ADZ08769.1"/>
    </source>
</evidence>
<keyword evidence="1" id="KW-0949">S-adenosyl-L-methionine</keyword>
<evidence type="ECO:0000256" key="2">
    <source>
        <dbReference type="ARBA" id="ARBA00033753"/>
    </source>
</evidence>
<dbReference type="GeneID" id="10276962"/>
<reference evidence="5" key="1">
    <citation type="submission" date="2011-02" db="EMBL/GenBank/DDBJ databases">
        <title>Complete sequence of Methanobacterium sp. AL-21.</title>
        <authorList>
            <consortium name="US DOE Joint Genome Institute"/>
            <person name="Lucas S."/>
            <person name="Copeland A."/>
            <person name="Lapidus A."/>
            <person name="Cheng J.-F."/>
            <person name="Goodwin L."/>
            <person name="Pitluck S."/>
            <person name="Chertkov O."/>
            <person name="Detter J.C."/>
            <person name="Han C."/>
            <person name="Tapia R."/>
            <person name="Land M."/>
            <person name="Hauser L."/>
            <person name="Kyrpides N."/>
            <person name="Ivanova N."/>
            <person name="Mikhailova N."/>
            <person name="Pagani I."/>
            <person name="Cadillo-Quiroz H."/>
            <person name="Imachi H."/>
            <person name="Zinder S."/>
            <person name="Liu W."/>
            <person name="Woyke T."/>
        </authorList>
    </citation>
    <scope>NUCLEOTIDE SEQUENCE [LARGE SCALE GENOMIC DNA]</scope>
    <source>
        <strain evidence="5">AL-21</strain>
    </source>
</reference>
<dbReference type="PANTHER" id="PTHR12818:SF0">
    <property type="entry name" value="TRNA (ADENINE(37)-N6)-METHYLTRANSFERASE"/>
    <property type="match status" value="1"/>
</dbReference>
<dbReference type="Proteomes" id="UP000007490">
    <property type="component" value="Chromosome"/>
</dbReference>
<dbReference type="SUPFAM" id="SSF118196">
    <property type="entry name" value="YaeB-like"/>
    <property type="match status" value="1"/>
</dbReference>
<comment type="similarity">
    <text evidence="2">Belongs to the tRNA methyltransferase O family.</text>
</comment>
<dbReference type="HOGENOM" id="CLU_013458_2_0_2"/>
<accession>F0T9M1</accession>
<organism evidence="4 5">
    <name type="scientific">Methanobacterium lacus (strain AL-21)</name>
    <dbReference type="NCBI Taxonomy" id="877455"/>
    <lineage>
        <taxon>Archaea</taxon>
        <taxon>Methanobacteriati</taxon>
        <taxon>Methanobacteriota</taxon>
        <taxon>Methanomada group</taxon>
        <taxon>Methanobacteria</taxon>
        <taxon>Methanobacteriales</taxon>
        <taxon>Methanobacteriaceae</taxon>
        <taxon>Methanobacterium</taxon>
    </lineage>
</organism>
<dbReference type="Gene3D" id="2.40.30.70">
    <property type="entry name" value="YaeB-like"/>
    <property type="match status" value="1"/>
</dbReference>
<proteinExistence type="inferred from homology"/>
<dbReference type="eggNOG" id="arCOG00761">
    <property type="taxonomic scope" value="Archaea"/>
</dbReference>
<dbReference type="PROSITE" id="PS01318">
    <property type="entry name" value="TSAA_1"/>
    <property type="match status" value="1"/>
</dbReference>
<evidence type="ECO:0000256" key="1">
    <source>
        <dbReference type="ARBA" id="ARBA00022691"/>
    </source>
</evidence>
<dbReference type="KEGG" id="mel:Metbo_0517"/>
<dbReference type="PANTHER" id="PTHR12818">
    <property type="entry name" value="TRNA (ADENINE(37)-N6)-METHYLTRANSFERASE"/>
    <property type="match status" value="1"/>
</dbReference>
<dbReference type="EMBL" id="CP002551">
    <property type="protein sequence ID" value="ADZ08769.1"/>
    <property type="molecule type" value="Genomic_DNA"/>
</dbReference>